<evidence type="ECO:0000256" key="5">
    <source>
        <dbReference type="ARBA" id="ARBA00023288"/>
    </source>
</evidence>
<dbReference type="InterPro" id="IPR006059">
    <property type="entry name" value="SBP"/>
</dbReference>
<evidence type="ECO:0000313" key="7">
    <source>
        <dbReference type="Proteomes" id="UP000245921"/>
    </source>
</evidence>
<proteinExistence type="predicted"/>
<keyword evidence="6" id="KW-0762">Sugar transport</keyword>
<evidence type="ECO:0000256" key="4">
    <source>
        <dbReference type="ARBA" id="ARBA00023139"/>
    </source>
</evidence>
<dbReference type="EMBL" id="QGGI01000007">
    <property type="protein sequence ID" value="PWJ95103.1"/>
    <property type="molecule type" value="Genomic_DNA"/>
</dbReference>
<evidence type="ECO:0000256" key="3">
    <source>
        <dbReference type="ARBA" id="ARBA00023136"/>
    </source>
</evidence>
<dbReference type="RefSeq" id="WP_158274810.1">
    <property type="nucleotide sequence ID" value="NZ_QGGI01000007.1"/>
</dbReference>
<gene>
    <name evidence="6" type="ORF">C7380_10758</name>
</gene>
<keyword evidence="4" id="KW-0564">Palmitate</keyword>
<keyword evidence="3" id="KW-0472">Membrane</keyword>
<keyword evidence="5" id="KW-0449">Lipoprotein</keyword>
<dbReference type="SUPFAM" id="SSF53850">
    <property type="entry name" value="Periplasmic binding protein-like II"/>
    <property type="match status" value="1"/>
</dbReference>
<dbReference type="InterPro" id="IPR050490">
    <property type="entry name" value="Bact_solute-bd_prot1"/>
</dbReference>
<dbReference type="PANTHER" id="PTHR43649">
    <property type="entry name" value="ARABINOSE-BINDING PROTEIN-RELATED"/>
    <property type="match status" value="1"/>
</dbReference>
<dbReference type="Proteomes" id="UP000245921">
    <property type="component" value="Unassembled WGS sequence"/>
</dbReference>
<name>A0AA45C700_9BACT</name>
<sequence length="405" mass="46123">MKKFFIVLIISITIFSFSETIKIWFAGTQKELMDLVNDELIPKFEKENSEIKLSVEFIPWGQLSTKLTTSFAGNMGPDIFMHGQAAIAGFAEKDILIPLDKYLKDIEDYKDFGNSIDTGLYNNSHYFIPLFGSGRLLVVREDILNENNIPNINNPLNWNDLKNIAEKVTIKTGKRITRSGLELPVQGIDLQQVWSSFLYQNGGQLFDKNADPVFNDKKGIDALNYYSSLINDVCPEYGVSSIGTIKPIAAEKSVMSFLTLEDLKDIEKYSPDKYDKLKILLPPEKEKKSTFYSFAGFMVVNNKTKIQTKIKVLNFLTSKDNIVSINKVLGTLPPRQSSLLYTEFSNDETIKKYIEGSYFSFGNPNITYWSQARDILIKHLERAIKKVETSEEALNKAYDEIIKLK</sequence>
<dbReference type="PANTHER" id="PTHR43649:SF33">
    <property type="entry name" value="POLYGALACTURONAN_RHAMNOGALACTURONAN-BINDING PROTEIN YTCQ"/>
    <property type="match status" value="1"/>
</dbReference>
<keyword evidence="6" id="KW-0813">Transport</keyword>
<keyword evidence="2" id="KW-0732">Signal</keyword>
<dbReference type="AlphaFoldDB" id="A0AA45C700"/>
<evidence type="ECO:0000256" key="1">
    <source>
        <dbReference type="ARBA" id="ARBA00022475"/>
    </source>
</evidence>
<keyword evidence="1" id="KW-1003">Cell membrane</keyword>
<organism evidence="6 7">
    <name type="scientific">Oceanotoga teriensis</name>
    <dbReference type="NCBI Taxonomy" id="515440"/>
    <lineage>
        <taxon>Bacteria</taxon>
        <taxon>Thermotogati</taxon>
        <taxon>Thermotogota</taxon>
        <taxon>Thermotogae</taxon>
        <taxon>Petrotogales</taxon>
        <taxon>Petrotogaceae</taxon>
        <taxon>Oceanotoga</taxon>
    </lineage>
</organism>
<evidence type="ECO:0000256" key="2">
    <source>
        <dbReference type="ARBA" id="ARBA00022729"/>
    </source>
</evidence>
<reference evidence="6 7" key="1">
    <citation type="submission" date="2018-05" db="EMBL/GenBank/DDBJ databases">
        <title>Genomic Encyclopedia of Type Strains, Phase IV (KMG-IV): sequencing the most valuable type-strain genomes for metagenomic binning, comparative biology and taxonomic classification.</title>
        <authorList>
            <person name="Goeker M."/>
        </authorList>
    </citation>
    <scope>NUCLEOTIDE SEQUENCE [LARGE SCALE GENOMIC DNA]</scope>
    <source>
        <strain evidence="6 7">DSM 24906</strain>
    </source>
</reference>
<evidence type="ECO:0000313" key="6">
    <source>
        <dbReference type="EMBL" id="PWJ95103.1"/>
    </source>
</evidence>
<keyword evidence="7" id="KW-1185">Reference proteome</keyword>
<dbReference type="Pfam" id="PF01547">
    <property type="entry name" value="SBP_bac_1"/>
    <property type="match status" value="1"/>
</dbReference>
<protein>
    <submittedName>
        <fullName evidence="6">Multiple sugar transport system substrate-binding protein</fullName>
    </submittedName>
</protein>
<accession>A0AA45C700</accession>
<comment type="caution">
    <text evidence="6">The sequence shown here is derived from an EMBL/GenBank/DDBJ whole genome shotgun (WGS) entry which is preliminary data.</text>
</comment>
<dbReference type="Gene3D" id="3.40.190.10">
    <property type="entry name" value="Periplasmic binding protein-like II"/>
    <property type="match status" value="1"/>
</dbReference>